<proteinExistence type="predicted"/>
<dbReference type="InterPro" id="IPR016024">
    <property type="entry name" value="ARM-type_fold"/>
</dbReference>
<evidence type="ECO:0000259" key="3">
    <source>
        <dbReference type="Pfam" id="PF25598"/>
    </source>
</evidence>
<dbReference type="InterPro" id="IPR000225">
    <property type="entry name" value="Armadillo"/>
</dbReference>
<dbReference type="Gene3D" id="1.25.10.10">
    <property type="entry name" value="Leucine-rich Repeat Variant"/>
    <property type="match status" value="2"/>
</dbReference>
<gene>
    <name evidence="4" type="ORF">L1049_010314</name>
</gene>
<evidence type="ECO:0000256" key="1">
    <source>
        <dbReference type="ARBA" id="ARBA00022737"/>
    </source>
</evidence>
<dbReference type="Pfam" id="PF25598">
    <property type="entry name" value="ARM_PUB"/>
    <property type="match status" value="1"/>
</dbReference>
<dbReference type="PANTHER" id="PTHR46700">
    <property type="entry name" value="ARM REPEAT SUPERFAMILY PROTEIN"/>
    <property type="match status" value="1"/>
</dbReference>
<comment type="caution">
    <text evidence="4">The sequence shown here is derived from an EMBL/GenBank/DDBJ whole genome shotgun (WGS) entry which is preliminary data.</text>
</comment>
<dbReference type="SUPFAM" id="SSF48371">
    <property type="entry name" value="ARM repeat"/>
    <property type="match status" value="1"/>
</dbReference>
<organism evidence="4 5">
    <name type="scientific">Liquidambar formosana</name>
    <name type="common">Formosan gum</name>
    <dbReference type="NCBI Taxonomy" id="63359"/>
    <lineage>
        <taxon>Eukaryota</taxon>
        <taxon>Viridiplantae</taxon>
        <taxon>Streptophyta</taxon>
        <taxon>Embryophyta</taxon>
        <taxon>Tracheophyta</taxon>
        <taxon>Spermatophyta</taxon>
        <taxon>Magnoliopsida</taxon>
        <taxon>eudicotyledons</taxon>
        <taxon>Gunneridae</taxon>
        <taxon>Pentapetalae</taxon>
        <taxon>Saxifragales</taxon>
        <taxon>Altingiaceae</taxon>
        <taxon>Liquidambar</taxon>
    </lineage>
</organism>
<dbReference type="Proteomes" id="UP001415857">
    <property type="component" value="Unassembled WGS sequence"/>
</dbReference>
<accession>A0AAP0N944</accession>
<dbReference type="PANTHER" id="PTHR46700:SF2">
    <property type="entry name" value="ARM REPEAT SUPERFAMILY PROTEIN"/>
    <property type="match status" value="1"/>
</dbReference>
<sequence>MSSPKLSDSSPWFFTYVKLRFFCRIRRFLRTKTASRRYAGAPSDQFVYPAEYSKEEEEEEEGGGVVVVVVREGEDDGMVLQRSVKRLHFGISWEEKEVAVKEIKRLAKEDVKMRKSLAELGVIPSLVAMVDSAVVGRRRLAVQALIELANGTYTNKALMVEAGILSKLPQNIDTADESTRLEFAQLLLSISSLANTQFPLTSSEILPFLVGILESSSSIETKKSCLGTLYNLSSMLNNTGPLVTNGLVHTLLTLSSVKETSEKALATLGNLAVTLMGKKAVENSPTVPNSLIEVLTWEEKPKCQELSAYILMILAHQSSAQRQKMVKSGIVPVLLEVALLGSTLAQKRALKLLQWFKDERQSRMGPHSGPQTARIGMGSPVNQRDAQEGKKLMKKMVKESLNKNMEIITRRANASGESSKLKALVISSSSKSLPY</sequence>
<protein>
    <recommendedName>
        <fullName evidence="3">U-box domain-containing protein</fullName>
    </recommendedName>
</protein>
<reference evidence="4 5" key="1">
    <citation type="journal article" date="2024" name="Plant J.">
        <title>Genome sequences and population genomics reveal climatic adaptation and genomic divergence between two closely related sweetgum species.</title>
        <authorList>
            <person name="Xu W.Q."/>
            <person name="Ren C.Q."/>
            <person name="Zhang X.Y."/>
            <person name="Comes H.P."/>
            <person name="Liu X.H."/>
            <person name="Li Y.G."/>
            <person name="Kettle C.J."/>
            <person name="Jalonen R."/>
            <person name="Gaisberger H."/>
            <person name="Ma Y.Z."/>
            <person name="Qiu Y.X."/>
        </authorList>
    </citation>
    <scope>NUCLEOTIDE SEQUENCE [LARGE SCALE GENOMIC DNA]</scope>
    <source>
        <strain evidence="4">Hangzhou</strain>
    </source>
</reference>
<dbReference type="AlphaFoldDB" id="A0AAP0N944"/>
<feature type="domain" description="U-box" evidence="3">
    <location>
        <begin position="95"/>
        <end position="359"/>
    </location>
</feature>
<evidence type="ECO:0000256" key="2">
    <source>
        <dbReference type="SAM" id="MobiDB-lite"/>
    </source>
</evidence>
<dbReference type="EMBL" id="JBBPBK010000016">
    <property type="protein sequence ID" value="KAK9267877.1"/>
    <property type="molecule type" value="Genomic_DNA"/>
</dbReference>
<keyword evidence="1" id="KW-0677">Repeat</keyword>
<keyword evidence="5" id="KW-1185">Reference proteome</keyword>
<dbReference type="InterPro" id="IPR011989">
    <property type="entry name" value="ARM-like"/>
</dbReference>
<dbReference type="SMART" id="SM00185">
    <property type="entry name" value="ARM"/>
    <property type="match status" value="4"/>
</dbReference>
<name>A0AAP0N944_LIQFO</name>
<feature type="region of interest" description="Disordered" evidence="2">
    <location>
        <begin position="361"/>
        <end position="386"/>
    </location>
</feature>
<evidence type="ECO:0000313" key="5">
    <source>
        <dbReference type="Proteomes" id="UP001415857"/>
    </source>
</evidence>
<dbReference type="InterPro" id="IPR058678">
    <property type="entry name" value="ARM_PUB"/>
</dbReference>
<evidence type="ECO:0000313" key="4">
    <source>
        <dbReference type="EMBL" id="KAK9267877.1"/>
    </source>
</evidence>